<feature type="compositionally biased region" description="Low complexity" evidence="1">
    <location>
        <begin position="33"/>
        <end position="47"/>
    </location>
</feature>
<dbReference type="Proteomes" id="UP001153269">
    <property type="component" value="Unassembled WGS sequence"/>
</dbReference>
<name>A0A9N7Y1M9_PLEPL</name>
<accession>A0A9N7Y1M9</accession>
<feature type="region of interest" description="Disordered" evidence="1">
    <location>
        <begin position="85"/>
        <end position="115"/>
    </location>
</feature>
<gene>
    <name evidence="2" type="ORF">PLEPLA_LOCUS2159</name>
</gene>
<keyword evidence="3" id="KW-1185">Reference proteome</keyword>
<proteinExistence type="predicted"/>
<evidence type="ECO:0000313" key="2">
    <source>
        <dbReference type="EMBL" id="CAB1414450.1"/>
    </source>
</evidence>
<feature type="compositionally biased region" description="Basic and acidic residues" evidence="1">
    <location>
        <begin position="1"/>
        <end position="20"/>
    </location>
</feature>
<feature type="region of interest" description="Disordered" evidence="1">
    <location>
        <begin position="1"/>
        <end position="48"/>
    </location>
</feature>
<organism evidence="2 3">
    <name type="scientific">Pleuronectes platessa</name>
    <name type="common">European plaice</name>
    <dbReference type="NCBI Taxonomy" id="8262"/>
    <lineage>
        <taxon>Eukaryota</taxon>
        <taxon>Metazoa</taxon>
        <taxon>Chordata</taxon>
        <taxon>Craniata</taxon>
        <taxon>Vertebrata</taxon>
        <taxon>Euteleostomi</taxon>
        <taxon>Actinopterygii</taxon>
        <taxon>Neopterygii</taxon>
        <taxon>Teleostei</taxon>
        <taxon>Neoteleostei</taxon>
        <taxon>Acanthomorphata</taxon>
        <taxon>Carangaria</taxon>
        <taxon>Pleuronectiformes</taxon>
        <taxon>Pleuronectoidei</taxon>
        <taxon>Pleuronectidae</taxon>
        <taxon>Pleuronectes</taxon>
    </lineage>
</organism>
<evidence type="ECO:0000313" key="3">
    <source>
        <dbReference type="Proteomes" id="UP001153269"/>
    </source>
</evidence>
<dbReference type="EMBL" id="CADEAL010000106">
    <property type="protein sequence ID" value="CAB1414450.1"/>
    <property type="molecule type" value="Genomic_DNA"/>
</dbReference>
<evidence type="ECO:0000256" key="1">
    <source>
        <dbReference type="SAM" id="MobiDB-lite"/>
    </source>
</evidence>
<reference evidence="2" key="1">
    <citation type="submission" date="2020-03" db="EMBL/GenBank/DDBJ databases">
        <authorList>
            <person name="Weist P."/>
        </authorList>
    </citation>
    <scope>NUCLEOTIDE SEQUENCE</scope>
</reference>
<comment type="caution">
    <text evidence="2">The sequence shown here is derived from an EMBL/GenBank/DDBJ whole genome shotgun (WGS) entry which is preliminary data.</text>
</comment>
<sequence>MKQRDGRQGDGQEDPERREMSGQSWTCPCKVLSRAPRQRSGGQRGPRLSAYVSMTQILGTGSIYSSVLPQQPCDKSGLIFTSVSGEMSHRRQKDPKPLICFKETGNTKSHDRRVL</sequence>
<protein>
    <submittedName>
        <fullName evidence="2">Uncharacterized protein</fullName>
    </submittedName>
</protein>
<dbReference type="AlphaFoldDB" id="A0A9N7Y1M9"/>